<feature type="compositionally biased region" description="Low complexity" evidence="1">
    <location>
        <begin position="305"/>
        <end position="315"/>
    </location>
</feature>
<feature type="compositionally biased region" description="Basic and acidic residues" evidence="1">
    <location>
        <begin position="10"/>
        <end position="23"/>
    </location>
</feature>
<feature type="region of interest" description="Disordered" evidence="1">
    <location>
        <begin position="1"/>
        <end position="78"/>
    </location>
</feature>
<sequence>MDNPWATTWDNHDQDWPATRDKAWLQGDASWDTAHTQDVSSDDRELVASGDSVSDHQPARSTSPPRDTVPETTDPSIGTVMSVASISVEENLDTVTVLHPPEDDWVAPWGSIPSSGTNPRETQPPDQWEAARQEEEKLNRAVPPELLDSLLRHCQQVSQEIWPTSENNNQDSWRSGFDDQADITALLAQLLPTDMTLPPTVQFSATATAKAMNEALKLTRHLPVAASSPLSRLLASKGSLEWEKSIKAKQDVVSDTLHVGWRVLEKEDRLNTTEESKPRKATGGLLSFWNRRASAIQAAPVETPSEQSSSPIKSSLECINPVPHPSRPASPSRASSPSVSPPTDYPTSVVATAPAASAVSRFLYRFSRTRGPQHTSLALSSDDLEFLSDVVPSASDPPDEDINDGSLSAHTGARNSSPLPPKLPPPISPPPKQPLSSSRPSSAFGFRALNGVSGVGSAPTAFQTQSANHTLNVPVLAPPLSPRPAASSHTKSPPLSLKDAATPIVASCLSSTPSIQQRYQPQPNSSSSILPPPQKTPPLLSIPPLLPPPPVSPPQTPRPSAFPSMTPGHSSTVDSYESDEEFSAFESFPPPASFPSSEPHPSQEPPSPPPRRTYERTHYPSSSSASSILSPASQTSLDQLCTAGSSISASLDSFDDFVSPPPVVRAEKHAPSPPPLPVKSQFQHPQQLRLDTFSRVYHAHTPSQKFASPTIHTSLLNSAFSLPSVSNAEHRRTQSLVDHAAACGGLVWPNSPESDEPRVQAIPPPPSSSMSPKQLLGEENFDLLGDGDTLGGGLETLPAPLNVVGGIGMGSTVSPATDALRTPLGVGQGLGLRNQLQSLPMPSTSASMFSFSSLGTPVPLAATNPGSIQPTKPKQMGGLSAQDLSFFEGL</sequence>
<accession>A0A8I2Z2L0</accession>
<gene>
    <name evidence="2" type="ORF">JVT61DRAFT_132</name>
</gene>
<feature type="compositionally biased region" description="Low complexity" evidence="1">
    <location>
        <begin position="329"/>
        <end position="338"/>
    </location>
</feature>
<feature type="region of interest" description="Disordered" evidence="1">
    <location>
        <begin position="103"/>
        <end position="136"/>
    </location>
</feature>
<feature type="compositionally biased region" description="Pro residues" evidence="1">
    <location>
        <begin position="602"/>
        <end position="611"/>
    </location>
</feature>
<name>A0A8I2Z2L0_9AGAM</name>
<evidence type="ECO:0000313" key="3">
    <source>
        <dbReference type="Proteomes" id="UP000683000"/>
    </source>
</evidence>
<feature type="region of interest" description="Disordered" evidence="1">
    <location>
        <begin position="662"/>
        <end position="681"/>
    </location>
</feature>
<feature type="compositionally biased region" description="Polar residues" evidence="1">
    <location>
        <begin position="112"/>
        <end position="125"/>
    </location>
</feature>
<feature type="region of interest" description="Disordered" evidence="1">
    <location>
        <begin position="473"/>
        <end position="497"/>
    </location>
</feature>
<feature type="compositionally biased region" description="Polar residues" evidence="1">
    <location>
        <begin position="59"/>
        <end position="76"/>
    </location>
</feature>
<feature type="region of interest" description="Disordered" evidence="1">
    <location>
        <begin position="748"/>
        <end position="773"/>
    </location>
</feature>
<dbReference type="EMBL" id="JAGFBS010000001">
    <property type="protein sequence ID" value="KAG6381542.1"/>
    <property type="molecule type" value="Genomic_DNA"/>
</dbReference>
<dbReference type="AlphaFoldDB" id="A0A8I2Z2L0"/>
<evidence type="ECO:0000256" key="1">
    <source>
        <dbReference type="SAM" id="MobiDB-lite"/>
    </source>
</evidence>
<organism evidence="2 3">
    <name type="scientific">Boletus reticuloceps</name>
    <dbReference type="NCBI Taxonomy" id="495285"/>
    <lineage>
        <taxon>Eukaryota</taxon>
        <taxon>Fungi</taxon>
        <taxon>Dikarya</taxon>
        <taxon>Basidiomycota</taxon>
        <taxon>Agaricomycotina</taxon>
        <taxon>Agaricomycetes</taxon>
        <taxon>Agaricomycetidae</taxon>
        <taxon>Boletales</taxon>
        <taxon>Boletineae</taxon>
        <taxon>Boletaceae</taxon>
        <taxon>Boletoideae</taxon>
        <taxon>Boletus</taxon>
    </lineage>
</organism>
<feature type="region of interest" description="Disordered" evidence="1">
    <location>
        <begin position="298"/>
        <end position="346"/>
    </location>
</feature>
<reference evidence="2" key="1">
    <citation type="submission" date="2021-03" db="EMBL/GenBank/DDBJ databases">
        <title>Evolutionary innovations through gain and loss of genes in the ectomycorrhizal Boletales.</title>
        <authorList>
            <person name="Wu G."/>
            <person name="Miyauchi S."/>
            <person name="Morin E."/>
            <person name="Yang Z.-L."/>
            <person name="Xu J."/>
            <person name="Martin F.M."/>
        </authorList>
    </citation>
    <scope>NUCLEOTIDE SEQUENCE</scope>
    <source>
        <strain evidence="2">BR01</strain>
    </source>
</reference>
<proteinExistence type="predicted"/>
<comment type="caution">
    <text evidence="2">The sequence shown here is derived from an EMBL/GenBank/DDBJ whole genome shotgun (WGS) entry which is preliminary data.</text>
</comment>
<dbReference type="Proteomes" id="UP000683000">
    <property type="component" value="Unassembled WGS sequence"/>
</dbReference>
<feature type="compositionally biased region" description="Pro residues" evidence="1">
    <location>
        <begin position="530"/>
        <end position="557"/>
    </location>
</feature>
<feature type="region of interest" description="Disordered" evidence="1">
    <location>
        <begin position="389"/>
        <end position="443"/>
    </location>
</feature>
<feature type="compositionally biased region" description="Polar residues" evidence="1">
    <location>
        <begin position="405"/>
        <end position="415"/>
    </location>
</feature>
<feature type="region of interest" description="Disordered" evidence="1">
    <location>
        <begin position="512"/>
        <end position="631"/>
    </location>
</feature>
<feature type="compositionally biased region" description="Polar residues" evidence="1">
    <location>
        <begin position="512"/>
        <end position="529"/>
    </location>
</feature>
<keyword evidence="3" id="KW-1185">Reference proteome</keyword>
<protein>
    <submittedName>
        <fullName evidence="2">Uncharacterized protein</fullName>
    </submittedName>
</protein>
<dbReference type="OrthoDB" id="3262497at2759"/>
<feature type="compositionally biased region" description="Pro residues" evidence="1">
    <location>
        <begin position="418"/>
        <end position="433"/>
    </location>
</feature>
<feature type="compositionally biased region" description="Low complexity" evidence="1">
    <location>
        <begin position="620"/>
        <end position="631"/>
    </location>
</feature>
<evidence type="ECO:0000313" key="2">
    <source>
        <dbReference type="EMBL" id="KAG6381542.1"/>
    </source>
</evidence>